<keyword evidence="6" id="KW-0762">Sugar transport</keyword>
<dbReference type="SUPFAM" id="SSF53822">
    <property type="entry name" value="Periplasmic binding protein-like I"/>
    <property type="match status" value="1"/>
</dbReference>
<proteinExistence type="inferred from homology"/>
<gene>
    <name evidence="6" type="ORF">AGR3A_Lc140159</name>
</gene>
<dbReference type="Proteomes" id="UP000191988">
    <property type="component" value="Unassembled WGS sequence"/>
</dbReference>
<dbReference type="GO" id="GO:0030313">
    <property type="term" value="C:cell envelope"/>
    <property type="evidence" value="ECO:0007669"/>
    <property type="project" value="UniProtKB-SubCell"/>
</dbReference>
<dbReference type="InterPro" id="IPR028082">
    <property type="entry name" value="Peripla_BP_I"/>
</dbReference>
<evidence type="ECO:0000256" key="4">
    <source>
        <dbReference type="SAM" id="SignalP"/>
    </source>
</evidence>
<keyword evidence="6" id="KW-0813">Transport</keyword>
<dbReference type="InterPro" id="IPR025997">
    <property type="entry name" value="SBP_2_dom"/>
</dbReference>
<dbReference type="GO" id="GO:0030246">
    <property type="term" value="F:carbohydrate binding"/>
    <property type="evidence" value="ECO:0007669"/>
    <property type="project" value="UniProtKB-ARBA"/>
</dbReference>
<evidence type="ECO:0000256" key="1">
    <source>
        <dbReference type="ARBA" id="ARBA00004196"/>
    </source>
</evidence>
<evidence type="ECO:0000259" key="5">
    <source>
        <dbReference type="Pfam" id="PF13407"/>
    </source>
</evidence>
<sequence>MKLIAKIALACAVSAAALSASAASAADKFVVGYANMADTDVFVMARKTAFIEAAKADKDIDVKFTDANNDISKQLDQIDNLIAQKVNAIVVVPVDYEGIVPGVEKANEAGIPVIALGIQSAGGKSTFVGSKNIDAGKLQAQYMKDNLPKDAQILYLQGTPGLYHSQERMKGFEEGLDRPDVKIIANLSGNYDRAEGMKVTEDWIQSFPKFDAIIAANDQMALGALQALQAANRLKGVMISGVDGVPDALHAIKAGEMSQTIFQNAAGQAEAAFEVVETIKKGEQPPAEKLVPFESITKDNVDQYAKK</sequence>
<protein>
    <submittedName>
        <fullName evidence="6">ABC-type sugar transport system, periplasmic component</fullName>
    </submittedName>
</protein>
<feature type="chain" id="PRO_5010555278" evidence="4">
    <location>
        <begin position="26"/>
        <end position="307"/>
    </location>
</feature>
<evidence type="ECO:0000313" key="6">
    <source>
        <dbReference type="EMBL" id="CUX55251.1"/>
    </source>
</evidence>
<keyword evidence="7" id="KW-1185">Reference proteome</keyword>
<dbReference type="Pfam" id="PF13407">
    <property type="entry name" value="Peripla_BP_4"/>
    <property type="match status" value="1"/>
</dbReference>
<reference evidence="7" key="1">
    <citation type="submission" date="2016-01" db="EMBL/GenBank/DDBJ databases">
        <authorList>
            <person name="Regsiter A."/>
            <person name="william w."/>
        </authorList>
    </citation>
    <scope>NUCLEOTIDE SEQUENCE [LARGE SCALE GENOMIC DNA]</scope>
    <source>
        <strain evidence="7">CFBP 6623</strain>
    </source>
</reference>
<evidence type="ECO:0000313" key="7">
    <source>
        <dbReference type="Proteomes" id="UP000191988"/>
    </source>
</evidence>
<evidence type="ECO:0000256" key="3">
    <source>
        <dbReference type="ARBA" id="ARBA00022729"/>
    </source>
</evidence>
<dbReference type="RefSeq" id="WP_046802155.1">
    <property type="nucleotide sequence ID" value="NZ_LT009724.1"/>
</dbReference>
<dbReference type="AlphaFoldDB" id="A0A1S7RNR2"/>
<comment type="similarity">
    <text evidence="2">Belongs to the bacterial solute-binding protein 2 family.</text>
</comment>
<feature type="domain" description="Periplasmic binding protein" evidence="5">
    <location>
        <begin position="36"/>
        <end position="283"/>
    </location>
</feature>
<evidence type="ECO:0000256" key="2">
    <source>
        <dbReference type="ARBA" id="ARBA00007639"/>
    </source>
</evidence>
<dbReference type="PANTHER" id="PTHR46847:SF1">
    <property type="entry name" value="D-ALLOSE-BINDING PERIPLASMIC PROTEIN-RELATED"/>
    <property type="match status" value="1"/>
</dbReference>
<dbReference type="PANTHER" id="PTHR46847">
    <property type="entry name" value="D-ALLOSE-BINDING PERIPLASMIC PROTEIN-RELATED"/>
    <property type="match status" value="1"/>
</dbReference>
<dbReference type="STRING" id="1183432.AGR3A_Lc140159"/>
<dbReference type="EMBL" id="FBWK01000050">
    <property type="protein sequence ID" value="CUX55251.1"/>
    <property type="molecule type" value="Genomic_DNA"/>
</dbReference>
<dbReference type="Gene3D" id="3.40.50.2300">
    <property type="match status" value="2"/>
</dbReference>
<name>A0A1S7RNR2_9HYPH</name>
<dbReference type="CDD" id="cd01536">
    <property type="entry name" value="PBP1_ABC_sugar_binding-like"/>
    <property type="match status" value="1"/>
</dbReference>
<feature type="signal peptide" evidence="4">
    <location>
        <begin position="1"/>
        <end position="25"/>
    </location>
</feature>
<comment type="subcellular location">
    <subcellularLocation>
        <location evidence="1">Cell envelope</location>
    </subcellularLocation>
</comment>
<keyword evidence="3 4" id="KW-0732">Signal</keyword>
<accession>A0A1S7RNR2</accession>
<organism evidence="6 7">
    <name type="scientific">Agrobacterium tomkonis CFBP 6623</name>
    <dbReference type="NCBI Taxonomy" id="1183432"/>
    <lineage>
        <taxon>Bacteria</taxon>
        <taxon>Pseudomonadati</taxon>
        <taxon>Pseudomonadota</taxon>
        <taxon>Alphaproteobacteria</taxon>
        <taxon>Hyphomicrobiales</taxon>
        <taxon>Rhizobiaceae</taxon>
        <taxon>Rhizobium/Agrobacterium group</taxon>
        <taxon>Agrobacterium</taxon>
        <taxon>Agrobacterium tumefaciens complex</taxon>
    </lineage>
</organism>